<accession>A0AA35WJU5</accession>
<proteinExistence type="predicted"/>
<reference evidence="1" key="1">
    <citation type="submission" date="2023-03" db="EMBL/GenBank/DDBJ databases">
        <authorList>
            <person name="Steffen K."/>
            <person name="Cardenas P."/>
        </authorList>
    </citation>
    <scope>NUCLEOTIDE SEQUENCE</scope>
</reference>
<protein>
    <submittedName>
        <fullName evidence="1">Uncharacterized protein</fullName>
    </submittedName>
</protein>
<evidence type="ECO:0000313" key="1">
    <source>
        <dbReference type="EMBL" id="CAI8019766.1"/>
    </source>
</evidence>
<gene>
    <name evidence="1" type="ORF">GBAR_LOCUS11854</name>
</gene>
<evidence type="ECO:0000313" key="2">
    <source>
        <dbReference type="Proteomes" id="UP001174909"/>
    </source>
</evidence>
<comment type="caution">
    <text evidence="1">The sequence shown here is derived from an EMBL/GenBank/DDBJ whole genome shotgun (WGS) entry which is preliminary data.</text>
</comment>
<feature type="non-terminal residue" evidence="1">
    <location>
        <position position="71"/>
    </location>
</feature>
<keyword evidence="2" id="KW-1185">Reference proteome</keyword>
<name>A0AA35WJU5_GEOBA</name>
<organism evidence="1 2">
    <name type="scientific">Geodia barretti</name>
    <name type="common">Barrett's horny sponge</name>
    <dbReference type="NCBI Taxonomy" id="519541"/>
    <lineage>
        <taxon>Eukaryota</taxon>
        <taxon>Metazoa</taxon>
        <taxon>Porifera</taxon>
        <taxon>Demospongiae</taxon>
        <taxon>Heteroscleromorpha</taxon>
        <taxon>Tetractinellida</taxon>
        <taxon>Astrophorina</taxon>
        <taxon>Geodiidae</taxon>
        <taxon>Geodia</taxon>
    </lineage>
</organism>
<dbReference type="AlphaFoldDB" id="A0AA35WJU5"/>
<dbReference type="Proteomes" id="UP001174909">
    <property type="component" value="Unassembled WGS sequence"/>
</dbReference>
<sequence length="71" mass="7788">CSRSCVCVSVCPSVRLSTVFLGNRGNSERETWTYYQVGGMHGKIRFWSGARGSWRNGGLPSGCSGDVSRQR</sequence>
<dbReference type="EMBL" id="CASHTH010001775">
    <property type="protein sequence ID" value="CAI8019766.1"/>
    <property type="molecule type" value="Genomic_DNA"/>
</dbReference>